<feature type="compositionally biased region" description="Polar residues" evidence="1">
    <location>
        <begin position="149"/>
        <end position="159"/>
    </location>
</feature>
<dbReference type="AlphaFoldDB" id="A0A1I7TEP3"/>
<dbReference type="Proteomes" id="UP000095282">
    <property type="component" value="Unplaced"/>
</dbReference>
<feature type="region of interest" description="Disordered" evidence="1">
    <location>
        <begin position="449"/>
        <end position="470"/>
    </location>
</feature>
<sequence>MAEEDEAKMKKMRLRIERDSYSVLLSFKDGATPRQVESRMDDTLGYTYHSKYHLAGVYDMSQILREHAQVQATADGKFKIIATKENEDLVALISRQKENKRKRGGFSQRGGAVQRGRRPMTSIGHHRNPSGLFSFRNSPRGSTVPRPFTSMSRPFTQKPLSNVSNIHKQVATSSSFVHPSNPLKPPVSGRNVTFTGIVKTPVSGPCIQRPLVRPATAPSVSAISASRISNDSTSTVITSSKITKPLNHMPSIKEFTDKAKRMMLKIYPDQIHLSEVSELYLQEYGVLIEPLQLYSKRLNVSITNPSTRIQPNQSLGLNSTLPTSQGFRYQVPQPKSSMEVVNQKMRGLNVEARTATFAHEKPSNFISKISSKESKKVTSTLSCDNQQKTITQTSSVFVSSQKPIVTDHYYDSRQLKNLKYVEKSDELKCNLDAVLNGKEIPELKKITRKNAKSSVKNGKQPSPPGKTTQQVNAKVVNKITTNATSVTSTIPNVTPSDMERSSYRSAAGPSLFNRLFGRAVADIHKQNHLMLPTRHTEPEKKTILDSSFVPTRQTEPEKNVILDSSFVAILDKEQYSSASARADSDDGWGSPQLEKNIQKELPATRKVPLPPMSKGANVKPKNRSRQASCTRSISSQDAITAAMNATLPDDEQW</sequence>
<feature type="region of interest" description="Disordered" evidence="1">
    <location>
        <begin position="599"/>
        <end position="637"/>
    </location>
</feature>
<evidence type="ECO:0000313" key="3">
    <source>
        <dbReference type="WBParaSite" id="Csp11.Scaffold593.g5203.t2"/>
    </source>
</evidence>
<dbReference type="eggNOG" id="ENOG502TH2Q">
    <property type="taxonomic scope" value="Eukaryota"/>
</dbReference>
<name>A0A1I7TEP3_9PELO</name>
<dbReference type="STRING" id="1561998.A0A1I7TEP3"/>
<organism evidence="2 3">
    <name type="scientific">Caenorhabditis tropicalis</name>
    <dbReference type="NCBI Taxonomy" id="1561998"/>
    <lineage>
        <taxon>Eukaryota</taxon>
        <taxon>Metazoa</taxon>
        <taxon>Ecdysozoa</taxon>
        <taxon>Nematoda</taxon>
        <taxon>Chromadorea</taxon>
        <taxon>Rhabditida</taxon>
        <taxon>Rhabditina</taxon>
        <taxon>Rhabditomorpha</taxon>
        <taxon>Rhabditoidea</taxon>
        <taxon>Rhabditidae</taxon>
        <taxon>Peloderinae</taxon>
        <taxon>Caenorhabditis</taxon>
    </lineage>
</organism>
<protein>
    <submittedName>
        <fullName evidence="3">HTH OST-type domain-containing protein</fullName>
    </submittedName>
</protein>
<keyword evidence="2" id="KW-1185">Reference proteome</keyword>
<dbReference type="WBParaSite" id="Csp11.Scaffold593.g5203.t2">
    <property type="protein sequence ID" value="Csp11.Scaffold593.g5203.t2"/>
    <property type="gene ID" value="Csp11.Scaffold593.g5203"/>
</dbReference>
<evidence type="ECO:0000256" key="1">
    <source>
        <dbReference type="SAM" id="MobiDB-lite"/>
    </source>
</evidence>
<feature type="compositionally biased region" description="Polar residues" evidence="1">
    <location>
        <begin position="452"/>
        <end position="470"/>
    </location>
</feature>
<feature type="compositionally biased region" description="Polar residues" evidence="1">
    <location>
        <begin position="625"/>
        <end position="637"/>
    </location>
</feature>
<reference evidence="3" key="1">
    <citation type="submission" date="2016-11" db="UniProtKB">
        <authorList>
            <consortium name="WormBaseParasite"/>
        </authorList>
    </citation>
    <scope>IDENTIFICATION</scope>
</reference>
<accession>A0A1I7TEP3</accession>
<evidence type="ECO:0000313" key="2">
    <source>
        <dbReference type="Proteomes" id="UP000095282"/>
    </source>
</evidence>
<proteinExistence type="predicted"/>
<feature type="region of interest" description="Disordered" evidence="1">
    <location>
        <begin position="96"/>
        <end position="159"/>
    </location>
</feature>